<reference evidence="2" key="1">
    <citation type="journal article" date="2023" name="Mol. Phylogenet. Evol.">
        <title>Genome-scale phylogeny and comparative genomics of the fungal order Sordariales.</title>
        <authorList>
            <person name="Hensen N."/>
            <person name="Bonometti L."/>
            <person name="Westerberg I."/>
            <person name="Brannstrom I.O."/>
            <person name="Guillou S."/>
            <person name="Cros-Aarteil S."/>
            <person name="Calhoun S."/>
            <person name="Haridas S."/>
            <person name="Kuo A."/>
            <person name="Mondo S."/>
            <person name="Pangilinan J."/>
            <person name="Riley R."/>
            <person name="LaButti K."/>
            <person name="Andreopoulos B."/>
            <person name="Lipzen A."/>
            <person name="Chen C."/>
            <person name="Yan M."/>
            <person name="Daum C."/>
            <person name="Ng V."/>
            <person name="Clum A."/>
            <person name="Steindorff A."/>
            <person name="Ohm R.A."/>
            <person name="Martin F."/>
            <person name="Silar P."/>
            <person name="Natvig D.O."/>
            <person name="Lalanne C."/>
            <person name="Gautier V."/>
            <person name="Ament-Velasquez S.L."/>
            <person name="Kruys A."/>
            <person name="Hutchinson M.I."/>
            <person name="Powell A.J."/>
            <person name="Barry K."/>
            <person name="Miller A.N."/>
            <person name="Grigoriev I.V."/>
            <person name="Debuchy R."/>
            <person name="Gladieux P."/>
            <person name="Hiltunen Thoren M."/>
            <person name="Johannesson H."/>
        </authorList>
    </citation>
    <scope>NUCLEOTIDE SEQUENCE</scope>
    <source>
        <strain evidence="2">CBS 232.78</strain>
    </source>
</reference>
<feature type="compositionally biased region" description="Polar residues" evidence="1">
    <location>
        <begin position="287"/>
        <end position="299"/>
    </location>
</feature>
<evidence type="ECO:0000256" key="1">
    <source>
        <dbReference type="SAM" id="MobiDB-lite"/>
    </source>
</evidence>
<keyword evidence="3" id="KW-1185">Reference proteome</keyword>
<evidence type="ECO:0000313" key="3">
    <source>
        <dbReference type="Proteomes" id="UP001285441"/>
    </source>
</evidence>
<accession>A0AAE0NTM8</accession>
<feature type="compositionally biased region" description="Basic and acidic residues" evidence="1">
    <location>
        <begin position="343"/>
        <end position="359"/>
    </location>
</feature>
<feature type="region of interest" description="Disordered" evidence="1">
    <location>
        <begin position="257"/>
        <end position="409"/>
    </location>
</feature>
<feature type="region of interest" description="Disordered" evidence="1">
    <location>
        <begin position="609"/>
        <end position="629"/>
    </location>
</feature>
<feature type="compositionally biased region" description="Acidic residues" evidence="1">
    <location>
        <begin position="611"/>
        <end position="623"/>
    </location>
</feature>
<gene>
    <name evidence="2" type="ORF">B0H63DRAFT_155437</name>
</gene>
<feature type="compositionally biased region" description="Acidic residues" evidence="1">
    <location>
        <begin position="106"/>
        <end position="130"/>
    </location>
</feature>
<feature type="region of interest" description="Disordered" evidence="1">
    <location>
        <begin position="441"/>
        <end position="473"/>
    </location>
</feature>
<feature type="compositionally biased region" description="Basic and acidic residues" evidence="1">
    <location>
        <begin position="809"/>
        <end position="832"/>
    </location>
</feature>
<dbReference type="EMBL" id="JAULSW010000003">
    <property type="protein sequence ID" value="KAK3387299.1"/>
    <property type="molecule type" value="Genomic_DNA"/>
</dbReference>
<feature type="compositionally biased region" description="Polar residues" evidence="1">
    <location>
        <begin position="847"/>
        <end position="861"/>
    </location>
</feature>
<feature type="compositionally biased region" description="Acidic residues" evidence="1">
    <location>
        <begin position="199"/>
        <end position="209"/>
    </location>
</feature>
<sequence>MPRKTSEEEFDFSIFVDPSCLSAPMDDITEPTQQPPATEEAPILEPESTSAVETAAEGHPEAEGGVEEEHDTSSSSIEPFPTLDVDTTFEQDPIIEPASYEHEQEVFAEEQEDTLVDQAEEEPEDQEAEADVSATADDSILVEQNVVGETHVQQDAPVVEQEVDTVEQEAHAIDQEGVESSEDRLTEIQLDEDAHVQDETCEVDLDADADTPKPPNVDSDAEDDEGQLSQQPSFTERKTSLRTEALIQAAARAVIATIEGRSSNRNSTSADSIKQDDEEEADRSLLSVGTQDTYGNDETQSSHSASHNARRRESSQSAQSSDSQIHHTSTSRSLSGDDGGDSSSHHEADDDDVFSDRSARSSIGSFEGVTSNDDNPEEAKTPQAAGAQSHRESFDFKERSPRLSGVSTISGLSQYDKDDFVPTSRDTRMPFRTPSAVRAMQMTSPTPSVFHGGGSPRSSKRHTGGSTGILPTVSRLGSPVVSAQYSPKGRSTPTRFKSRKEAPLVLLHVTLLPLRWMWGDILNGMDAVNGKAFDVETGETFYASEQLKTLRDAWRELQDRVGDTVLERGILLPHPQNDYEVLEERLLEALELPVRRRARILECGHYLGPANEEDEDEQSDDEYASQSGQMKDKRHWCNTCRGEIRLEDLGPGKRVFRVKVYASNGLMKAGAWDACWKEMERVDSEVEPVVEPAVQGELERLAAIQIELEEQRHQAMERERFDEQKPKETAVADVHDEEDLVGDETLPVAADPELPYMDEPLQSQTSNMSSPPTSSMQITMHASPAQPPPSTIVRVQSPTLVRAHSSRSGRSEPIDTSEERRRRDEERLREIYGETPAPVVEHMDMLSPSTSMHVEPTSSSPRHPDSYIPPPTPRSPSEEAYERRQHREAGHTQTPKSYDNSSFSELLLEAFKVLLRDPKNVAIIVLLVLVWGFVVRPAPDHHLPYRYDPKQEVVMMQSGPDARVEVAVAAVQVQQPHMADLVGLNTPAVELLATSVTETPTEIYVSEIAAPSTVSEPLDEVPSVSFEYIEAVESVSAPVEDVGDLAPEAHVEASIDEQEPLTGVQASDKATEVHSDIIREISSHQGDEDSPLKSQLEAVSDGLETALLIEDGDTSANFVPVELNDTLEDLSGEDTATTPVPNAFESKDSNEPDPSVEFGPKQQAMVASDPLSASLIDEADLTNSATSTPDAPFKSLDNSEPTTSSHPCESYAKLHASPPAVLTERKTVRIYETITETVKVQITAAETASSVETAVPSTVEEVVYETETVRITVSVPMDDCDRPVPTALAGRDEL</sequence>
<feature type="region of interest" description="Disordered" evidence="1">
    <location>
        <begin position="750"/>
        <end position="899"/>
    </location>
</feature>
<feature type="region of interest" description="Disordered" evidence="1">
    <location>
        <begin position="190"/>
        <end position="241"/>
    </location>
</feature>
<feature type="region of interest" description="Disordered" evidence="1">
    <location>
        <begin position="1183"/>
        <end position="1211"/>
    </location>
</feature>
<name>A0AAE0NTM8_9PEZI</name>
<reference evidence="2" key="2">
    <citation type="submission" date="2023-06" db="EMBL/GenBank/DDBJ databases">
        <authorList>
            <consortium name="Lawrence Berkeley National Laboratory"/>
            <person name="Haridas S."/>
            <person name="Hensen N."/>
            <person name="Bonometti L."/>
            <person name="Westerberg I."/>
            <person name="Brannstrom I.O."/>
            <person name="Guillou S."/>
            <person name="Cros-Aarteil S."/>
            <person name="Calhoun S."/>
            <person name="Kuo A."/>
            <person name="Mondo S."/>
            <person name="Pangilinan J."/>
            <person name="Riley R."/>
            <person name="LaButti K."/>
            <person name="Andreopoulos B."/>
            <person name="Lipzen A."/>
            <person name="Chen C."/>
            <person name="Yanf M."/>
            <person name="Daum C."/>
            <person name="Ng V."/>
            <person name="Clum A."/>
            <person name="Steindorff A."/>
            <person name="Ohm R."/>
            <person name="Martin F."/>
            <person name="Silar P."/>
            <person name="Natvig D."/>
            <person name="Lalanne C."/>
            <person name="Gautier V."/>
            <person name="Ament-velasquez S.L."/>
            <person name="Kruys A."/>
            <person name="Hutchinson M.I."/>
            <person name="Powell A.J."/>
            <person name="Barry K."/>
            <person name="Miller A.N."/>
            <person name="Grigoriev I.V."/>
            <person name="Debuchy R."/>
            <person name="Gladieux P."/>
            <person name="Thoren M.H."/>
            <person name="Johannesson H."/>
        </authorList>
    </citation>
    <scope>NUCLEOTIDE SEQUENCE</scope>
    <source>
        <strain evidence="2">CBS 232.78</strain>
    </source>
</reference>
<evidence type="ECO:0000313" key="2">
    <source>
        <dbReference type="EMBL" id="KAK3387299.1"/>
    </source>
</evidence>
<feature type="region of interest" description="Disordered" evidence="1">
    <location>
        <begin position="1128"/>
        <end position="1168"/>
    </location>
</feature>
<proteinExistence type="predicted"/>
<dbReference type="Proteomes" id="UP001285441">
    <property type="component" value="Unassembled WGS sequence"/>
</dbReference>
<comment type="caution">
    <text evidence="2">The sequence shown here is derived from an EMBL/GenBank/DDBJ whole genome shotgun (WGS) entry which is preliminary data.</text>
</comment>
<organism evidence="2 3">
    <name type="scientific">Podospora didyma</name>
    <dbReference type="NCBI Taxonomy" id="330526"/>
    <lineage>
        <taxon>Eukaryota</taxon>
        <taxon>Fungi</taxon>
        <taxon>Dikarya</taxon>
        <taxon>Ascomycota</taxon>
        <taxon>Pezizomycotina</taxon>
        <taxon>Sordariomycetes</taxon>
        <taxon>Sordariomycetidae</taxon>
        <taxon>Sordariales</taxon>
        <taxon>Podosporaceae</taxon>
        <taxon>Podospora</taxon>
    </lineage>
</organism>
<feature type="compositionally biased region" description="Polar residues" evidence="1">
    <location>
        <begin position="260"/>
        <end position="272"/>
    </location>
</feature>
<protein>
    <recommendedName>
        <fullName evidence="4">Pathway-specific nitrogen regulator</fullName>
    </recommendedName>
</protein>
<feature type="region of interest" description="Disordered" evidence="1">
    <location>
        <begin position="19"/>
        <end position="136"/>
    </location>
</feature>
<feature type="compositionally biased region" description="Basic and acidic residues" evidence="1">
    <location>
        <begin position="876"/>
        <end position="890"/>
    </location>
</feature>
<evidence type="ECO:0008006" key="4">
    <source>
        <dbReference type="Google" id="ProtNLM"/>
    </source>
</evidence>
<feature type="compositionally biased region" description="Low complexity" evidence="1">
    <location>
        <begin position="762"/>
        <end position="776"/>
    </location>
</feature>
<feature type="compositionally biased region" description="Basic and acidic residues" evidence="1">
    <location>
        <begin position="389"/>
        <end position="401"/>
    </location>
</feature>
<feature type="compositionally biased region" description="Polar residues" evidence="1">
    <location>
        <begin position="360"/>
        <end position="373"/>
    </location>
</feature>
<feature type="compositionally biased region" description="Polar residues" evidence="1">
    <location>
        <begin position="1196"/>
        <end position="1207"/>
    </location>
</feature>